<dbReference type="AlphaFoldDB" id="A0A7S9QE32"/>
<dbReference type="RefSeq" id="WP_196104875.1">
    <property type="nucleotide sequence ID" value="NZ_CP064942.1"/>
</dbReference>
<protein>
    <submittedName>
        <fullName evidence="1">Uncharacterized protein</fullName>
    </submittedName>
</protein>
<dbReference type="Proteomes" id="UP000594800">
    <property type="component" value="Chromosome"/>
</dbReference>
<name>A0A7S9QE32_9RHOB</name>
<reference evidence="1 2" key="1">
    <citation type="submission" date="2020-11" db="EMBL/GenBank/DDBJ databases">
        <title>Description of Pontivivens ytuae sp. nov. isolated from deep sea sediment of Mariana Trench.</title>
        <authorList>
            <person name="Wang Z."/>
            <person name="Sun Q.-L."/>
            <person name="Xu X.-D."/>
            <person name="Tang Y.-Z."/>
            <person name="Zhang J."/>
        </authorList>
    </citation>
    <scope>NUCLEOTIDE SEQUENCE [LARGE SCALE GENOMIC DNA]</scope>
    <source>
        <strain evidence="1 2">MT2928</strain>
    </source>
</reference>
<proteinExistence type="predicted"/>
<organism evidence="1 2">
    <name type="scientific">Pontivivens ytuae</name>
    <dbReference type="NCBI Taxonomy" id="2789856"/>
    <lineage>
        <taxon>Bacteria</taxon>
        <taxon>Pseudomonadati</taxon>
        <taxon>Pseudomonadota</taxon>
        <taxon>Alphaproteobacteria</taxon>
        <taxon>Rhodobacterales</taxon>
        <taxon>Paracoccaceae</taxon>
        <taxon>Pontivivens</taxon>
    </lineage>
</organism>
<dbReference type="EMBL" id="CP064942">
    <property type="protein sequence ID" value="QPH55613.1"/>
    <property type="molecule type" value="Genomic_DNA"/>
</dbReference>
<dbReference type="KEGG" id="poz:I0K15_07735"/>
<accession>A0A7S9QE32</accession>
<evidence type="ECO:0000313" key="2">
    <source>
        <dbReference type="Proteomes" id="UP000594800"/>
    </source>
</evidence>
<evidence type="ECO:0000313" key="1">
    <source>
        <dbReference type="EMBL" id="QPH55613.1"/>
    </source>
</evidence>
<keyword evidence="2" id="KW-1185">Reference proteome</keyword>
<sequence length="119" mass="12816">MKTWQPFRNSFKQPSFKDTCGFSAIAANRRLGKLHGGIGAKHGVTARAASNGTLDGMSRETSMHTLQTLPTTEIEQVRRTWGMRIAASKYEASSEGQVWAASTIPVLCMNGPKSGSKSG</sequence>
<gene>
    <name evidence="1" type="ORF">I0K15_07735</name>
</gene>